<feature type="compositionally biased region" description="Low complexity" evidence="1">
    <location>
        <begin position="452"/>
        <end position="463"/>
    </location>
</feature>
<accession>A0A2C6KKN8</accession>
<feature type="compositionally biased region" description="Basic and acidic residues" evidence="1">
    <location>
        <begin position="94"/>
        <end position="112"/>
    </location>
</feature>
<dbReference type="VEuPathDB" id="ToxoDB:CSUI_009231"/>
<feature type="compositionally biased region" description="Basic and acidic residues" evidence="1">
    <location>
        <begin position="904"/>
        <end position="920"/>
    </location>
</feature>
<feature type="compositionally biased region" description="Basic and acidic residues" evidence="1">
    <location>
        <begin position="860"/>
        <end position="889"/>
    </location>
</feature>
<feature type="compositionally biased region" description="Low complexity" evidence="1">
    <location>
        <begin position="115"/>
        <end position="127"/>
    </location>
</feature>
<feature type="compositionally biased region" description="Basic and acidic residues" evidence="1">
    <location>
        <begin position="970"/>
        <end position="1004"/>
    </location>
</feature>
<feature type="compositionally biased region" description="Basic and acidic residues" evidence="1">
    <location>
        <begin position="416"/>
        <end position="446"/>
    </location>
</feature>
<feature type="compositionally biased region" description="Low complexity" evidence="1">
    <location>
        <begin position="743"/>
        <end position="756"/>
    </location>
</feature>
<feature type="compositionally biased region" description="Basic and acidic residues" evidence="1">
    <location>
        <begin position="384"/>
        <end position="397"/>
    </location>
</feature>
<feature type="region of interest" description="Disordered" evidence="1">
    <location>
        <begin position="193"/>
        <end position="265"/>
    </location>
</feature>
<feature type="compositionally biased region" description="Low complexity" evidence="1">
    <location>
        <begin position="511"/>
        <end position="520"/>
    </location>
</feature>
<proteinExistence type="predicted"/>
<dbReference type="GeneID" id="94432558"/>
<feature type="compositionally biased region" description="Basic and acidic residues" evidence="1">
    <location>
        <begin position="729"/>
        <end position="742"/>
    </location>
</feature>
<feature type="region of interest" description="Disordered" evidence="1">
    <location>
        <begin position="344"/>
        <end position="779"/>
    </location>
</feature>
<feature type="compositionally biased region" description="Basic and acidic residues" evidence="1">
    <location>
        <begin position="548"/>
        <end position="564"/>
    </location>
</feature>
<feature type="region of interest" description="Disordered" evidence="1">
    <location>
        <begin position="793"/>
        <end position="1004"/>
    </location>
</feature>
<feature type="compositionally biased region" description="Basic and acidic residues" evidence="1">
    <location>
        <begin position="933"/>
        <end position="942"/>
    </location>
</feature>
<feature type="region of interest" description="Disordered" evidence="1">
    <location>
        <begin position="77"/>
        <end position="158"/>
    </location>
</feature>
<feature type="compositionally biased region" description="Basic and acidic residues" evidence="1">
    <location>
        <begin position="530"/>
        <end position="541"/>
    </location>
</feature>
<reference evidence="2 3" key="1">
    <citation type="journal article" date="2017" name="Int. J. Parasitol.">
        <title>The genome of the protozoan parasite Cystoisospora suis and a reverse vaccinology approach to identify vaccine candidates.</title>
        <authorList>
            <person name="Palmieri N."/>
            <person name="Shrestha A."/>
            <person name="Ruttkowski B."/>
            <person name="Beck T."/>
            <person name="Vogl C."/>
            <person name="Tomley F."/>
            <person name="Blake D.P."/>
            <person name="Joachim A."/>
        </authorList>
    </citation>
    <scope>NUCLEOTIDE SEQUENCE [LARGE SCALE GENOMIC DNA]</scope>
    <source>
        <strain evidence="2 3">Wien I</strain>
    </source>
</reference>
<feature type="compositionally biased region" description="Polar residues" evidence="1">
    <location>
        <begin position="767"/>
        <end position="779"/>
    </location>
</feature>
<dbReference type="Proteomes" id="UP000221165">
    <property type="component" value="Unassembled WGS sequence"/>
</dbReference>
<feature type="compositionally biased region" description="Low complexity" evidence="1">
    <location>
        <begin position="948"/>
        <end position="966"/>
    </location>
</feature>
<protein>
    <submittedName>
        <fullName evidence="2">Central domain galactose oxidase</fullName>
    </submittedName>
</protein>
<name>A0A2C6KKN8_9APIC</name>
<gene>
    <name evidence="2" type="ORF">CSUI_009231</name>
</gene>
<dbReference type="EMBL" id="MIGC01005435">
    <property type="protein sequence ID" value="PHJ16953.1"/>
    <property type="molecule type" value="Genomic_DNA"/>
</dbReference>
<dbReference type="RefSeq" id="XP_067918678.1">
    <property type="nucleotide sequence ID" value="XM_068069347.1"/>
</dbReference>
<comment type="caution">
    <text evidence="2">The sequence shown here is derived from an EMBL/GenBank/DDBJ whole genome shotgun (WGS) entry which is preliminary data.</text>
</comment>
<evidence type="ECO:0000256" key="1">
    <source>
        <dbReference type="SAM" id="MobiDB-lite"/>
    </source>
</evidence>
<dbReference type="OrthoDB" id="346715at2759"/>
<dbReference type="AlphaFoldDB" id="A0A2C6KKN8"/>
<evidence type="ECO:0000313" key="3">
    <source>
        <dbReference type="Proteomes" id="UP000221165"/>
    </source>
</evidence>
<organism evidence="2 3">
    <name type="scientific">Cystoisospora suis</name>
    <dbReference type="NCBI Taxonomy" id="483139"/>
    <lineage>
        <taxon>Eukaryota</taxon>
        <taxon>Sar</taxon>
        <taxon>Alveolata</taxon>
        <taxon>Apicomplexa</taxon>
        <taxon>Conoidasida</taxon>
        <taxon>Coccidia</taxon>
        <taxon>Eucoccidiorida</taxon>
        <taxon>Eimeriorina</taxon>
        <taxon>Sarcocystidae</taxon>
        <taxon>Cystoisospora</taxon>
    </lineage>
</organism>
<sequence>MVESSSPLPVLVTYSCLTRRSLAFPHVLLASSSSSPSDQHFKSVEQQLPPGMFGMQPWEMAGEIFALGGLRVGMRGRKENKSTSSSSFSWRTKNLHEEDQGRHRQEKGEEHAFLSSSSSSSSSGVFESDGEEGDEVSPWMVDGKEEEDEERENETTQRNRSMFDLLRIDACDYLSSHEAEIQRHQRLHLLRLPSAGSPRDPHTAATEEDCVTLPYDILSTSTEESREKEEEEEEEDFSSSCSPGGEGDLSHVSREPSSSFPVELSGSLPWGSSHLCVIGSDQPPEWDGRGIESTPPCYACGIPSQSETSCCRQDDMRSLKETREGVVCEEQEIKIRVIGEEKEERYQVQETTSQSRVHHLSLPGKDGGEGKLRSLMVEEGSSMRGDRRDREGDEKSSWDGCPSSSSLSYLSGIQDGKGKIGKEEEKEERAAGEVDGRGPDGQKKEEEDREGSPSSISSALLLSENERHREGQEDYLVARESCKEGRTHEEVETGGEKEEKEEEEGCRRLRSPSSSSMSSRGEVEVTMGDQGEKRERKEKHVPTGSIDGPEKDGFHPCDGREGGRRKTTRWLSSSGVCTPGEMSPSCSSLPKKTRGVLSPPSASSSSLSSTSLKKKSKEEEEECERIIAAHESPSPKNIHSKVVITLSPSSVFSTSPSLSHPVQGSSSSSSSSISSPRHSSTAKSLPLSLPLGTSTSSSSPSPLHPSSACLASPSASSLGTSSPNISRLSGKEEEGRRGRRTAEGSFTPTSSSLSTSRSDHLHLQYPLSPSSASKQSKVDQSLFISSSIVTSSGVLNIPLRPPRPRRAAAVQALESFKSLPEKPLRSSTGSSSSLQEGQHLLPRDVSASASGSMGEEEDREPVSKHQEMTGGREEQEEEEKRRIGRKPQELDGSSFQRDLPTEQESSRDIHNKPVKEEEMKKKKRLSSSSSTKSDSDRDERKTGGGGDLTSPETLASSSSSPTCEASIVELRTKEDARERVEENTDRKEHDKRVKRMKKEDVSTV</sequence>
<feature type="compositionally biased region" description="Low complexity" evidence="1">
    <location>
        <begin position="597"/>
        <end position="611"/>
    </location>
</feature>
<feature type="compositionally biased region" description="Basic and acidic residues" evidence="1">
    <location>
        <begin position="464"/>
        <end position="498"/>
    </location>
</feature>
<keyword evidence="3" id="KW-1185">Reference proteome</keyword>
<feature type="compositionally biased region" description="Low complexity" evidence="1">
    <location>
        <begin position="645"/>
        <end position="723"/>
    </location>
</feature>
<evidence type="ECO:0000313" key="2">
    <source>
        <dbReference type="EMBL" id="PHJ16953.1"/>
    </source>
</evidence>